<dbReference type="RefSeq" id="WP_138856007.1">
    <property type="nucleotide sequence ID" value="NZ_CP040709.1"/>
</dbReference>
<dbReference type="SUPFAM" id="SSF48452">
    <property type="entry name" value="TPR-like"/>
    <property type="match status" value="1"/>
</dbReference>
<keyword evidence="1" id="KW-0677">Repeat</keyword>
<dbReference type="GO" id="GO:0009279">
    <property type="term" value="C:cell outer membrane"/>
    <property type="evidence" value="ECO:0007669"/>
    <property type="project" value="TreeGrafter"/>
</dbReference>
<protein>
    <submittedName>
        <fullName evidence="4">Tetratricopeptide (TPR) repeat protein</fullName>
    </submittedName>
</protein>
<dbReference type="SMART" id="SM00028">
    <property type="entry name" value="TPR"/>
    <property type="match status" value="3"/>
</dbReference>
<evidence type="ECO:0000256" key="1">
    <source>
        <dbReference type="ARBA" id="ARBA00022737"/>
    </source>
</evidence>
<dbReference type="PROSITE" id="PS50005">
    <property type="entry name" value="TPR"/>
    <property type="match status" value="2"/>
</dbReference>
<dbReference type="OrthoDB" id="8561366at2"/>
<dbReference type="InterPro" id="IPR011990">
    <property type="entry name" value="TPR-like_helical_dom_sf"/>
</dbReference>
<reference evidence="4 5" key="1">
    <citation type="submission" date="2020-08" db="EMBL/GenBank/DDBJ databases">
        <title>Genomic Encyclopedia of Type Strains, Phase IV (KMG-IV): sequencing the most valuable type-strain genomes for metagenomic binning, comparative biology and taxonomic classification.</title>
        <authorList>
            <person name="Goeker M."/>
        </authorList>
    </citation>
    <scope>NUCLEOTIDE SEQUENCE [LARGE SCALE GENOMIC DNA]</scope>
    <source>
        <strain evidence="4 5">DSM 23958</strain>
    </source>
</reference>
<evidence type="ECO:0000313" key="4">
    <source>
        <dbReference type="EMBL" id="MBB5204301.1"/>
    </source>
</evidence>
<name>A0A840S6U2_9BURK</name>
<feature type="repeat" description="TPR" evidence="3">
    <location>
        <begin position="74"/>
        <end position="107"/>
    </location>
</feature>
<gene>
    <name evidence="4" type="ORF">HNQ51_001615</name>
</gene>
<evidence type="ECO:0000256" key="3">
    <source>
        <dbReference type="PROSITE-ProRule" id="PRU00339"/>
    </source>
</evidence>
<evidence type="ECO:0000256" key="2">
    <source>
        <dbReference type="ARBA" id="ARBA00022803"/>
    </source>
</evidence>
<dbReference type="EMBL" id="JACHHO010000002">
    <property type="protein sequence ID" value="MBB5204301.1"/>
    <property type="molecule type" value="Genomic_DNA"/>
</dbReference>
<accession>A0A840S6U2</accession>
<dbReference type="Gene3D" id="1.25.40.10">
    <property type="entry name" value="Tetratricopeptide repeat domain"/>
    <property type="match status" value="1"/>
</dbReference>
<organism evidence="4 5">
    <name type="scientific">Inhella inkyongensis</name>
    <dbReference type="NCBI Taxonomy" id="392593"/>
    <lineage>
        <taxon>Bacteria</taxon>
        <taxon>Pseudomonadati</taxon>
        <taxon>Pseudomonadota</taxon>
        <taxon>Betaproteobacteria</taxon>
        <taxon>Burkholderiales</taxon>
        <taxon>Sphaerotilaceae</taxon>
        <taxon>Inhella</taxon>
    </lineage>
</organism>
<keyword evidence="2 3" id="KW-0802">TPR repeat</keyword>
<dbReference type="Pfam" id="PF13432">
    <property type="entry name" value="TPR_16"/>
    <property type="match status" value="1"/>
</dbReference>
<dbReference type="AlphaFoldDB" id="A0A840S6U2"/>
<comment type="caution">
    <text evidence="4">The sequence shown here is derived from an EMBL/GenBank/DDBJ whole genome shotgun (WGS) entry which is preliminary data.</text>
</comment>
<dbReference type="PANTHER" id="PTHR44858">
    <property type="entry name" value="TETRATRICOPEPTIDE REPEAT PROTEIN 6"/>
    <property type="match status" value="1"/>
</dbReference>
<dbReference type="InterPro" id="IPR050498">
    <property type="entry name" value="Ycf3"/>
</dbReference>
<keyword evidence="5" id="KW-1185">Reference proteome</keyword>
<feature type="repeat" description="TPR" evidence="3">
    <location>
        <begin position="108"/>
        <end position="141"/>
    </location>
</feature>
<dbReference type="Proteomes" id="UP000554837">
    <property type="component" value="Unassembled WGS sequence"/>
</dbReference>
<dbReference type="InterPro" id="IPR019734">
    <property type="entry name" value="TPR_rpt"/>
</dbReference>
<sequence>MPMILLRAAVWLLLLLGLRALALQVLQTMRAQAPQDGFALATRAHLLAQSSAPEALRLAAADLRQLCQLQPDQAGAAFNLGYVLEKLGDWPEAERAMARAVALDPKLDRAWYGLGLVRLQMGQIPSAIEAFKRNTELQPLSPYGWTQLARAHHSQQQPQEAQRIVEHLRGFEPQVAAALAQELRT</sequence>
<dbReference type="GO" id="GO:0046813">
    <property type="term" value="P:receptor-mediated virion attachment to host cell"/>
    <property type="evidence" value="ECO:0007669"/>
    <property type="project" value="TreeGrafter"/>
</dbReference>
<proteinExistence type="predicted"/>
<evidence type="ECO:0000313" key="5">
    <source>
        <dbReference type="Proteomes" id="UP000554837"/>
    </source>
</evidence>
<dbReference type="PANTHER" id="PTHR44858:SF1">
    <property type="entry name" value="UDP-N-ACETYLGLUCOSAMINE--PEPTIDE N-ACETYLGLUCOSAMINYLTRANSFERASE SPINDLY-RELATED"/>
    <property type="match status" value="1"/>
</dbReference>